<evidence type="ECO:0000256" key="1">
    <source>
        <dbReference type="ARBA" id="ARBA00001298"/>
    </source>
</evidence>
<dbReference type="CDD" id="cd00438">
    <property type="entry name" value="cupin_RmlC"/>
    <property type="match status" value="1"/>
</dbReference>
<dbReference type="PANTHER" id="PTHR21047">
    <property type="entry name" value="DTDP-6-DEOXY-D-GLUCOSE-3,5 EPIMERASE"/>
    <property type="match status" value="1"/>
</dbReference>
<dbReference type="GO" id="GO:0008830">
    <property type="term" value="F:dTDP-4-dehydrorhamnose 3,5-epimerase activity"/>
    <property type="evidence" value="ECO:0007669"/>
    <property type="project" value="UniProtKB-EC"/>
</dbReference>
<evidence type="ECO:0000256" key="5">
    <source>
        <dbReference type="RuleBase" id="RU364069"/>
    </source>
</evidence>
<dbReference type="EC" id="5.1.3.13" evidence="3 5"/>
<dbReference type="InterPro" id="IPR011051">
    <property type="entry name" value="RmlC_Cupin_sf"/>
</dbReference>
<dbReference type="EMBL" id="JBDIZK010000001">
    <property type="protein sequence ID" value="MEN3746053.1"/>
    <property type="molecule type" value="Genomic_DNA"/>
</dbReference>
<comment type="subunit">
    <text evidence="5">Homodimer.</text>
</comment>
<dbReference type="Proteomes" id="UP001427805">
    <property type="component" value="Unassembled WGS sequence"/>
</dbReference>
<comment type="catalytic activity">
    <reaction evidence="1 5">
        <text>dTDP-4-dehydro-6-deoxy-alpha-D-glucose = dTDP-4-dehydro-beta-L-rhamnose</text>
        <dbReference type="Rhea" id="RHEA:16969"/>
        <dbReference type="ChEBI" id="CHEBI:57649"/>
        <dbReference type="ChEBI" id="CHEBI:62830"/>
        <dbReference type="EC" id="5.1.3.13"/>
    </reaction>
</comment>
<comment type="caution">
    <text evidence="6">The sequence shown here is derived from an EMBL/GenBank/DDBJ whole genome shotgun (WGS) entry which is preliminary data.</text>
</comment>
<dbReference type="InterPro" id="IPR000888">
    <property type="entry name" value="RmlC-like"/>
</dbReference>
<dbReference type="PANTHER" id="PTHR21047:SF2">
    <property type="entry name" value="THYMIDINE DIPHOSPHO-4-KETO-RHAMNOSE 3,5-EPIMERASE"/>
    <property type="match status" value="1"/>
</dbReference>
<dbReference type="Gene3D" id="2.60.120.10">
    <property type="entry name" value="Jelly Rolls"/>
    <property type="match status" value="1"/>
</dbReference>
<evidence type="ECO:0000256" key="4">
    <source>
        <dbReference type="ARBA" id="ARBA00019595"/>
    </source>
</evidence>
<evidence type="ECO:0000313" key="6">
    <source>
        <dbReference type="EMBL" id="MEN3746053.1"/>
    </source>
</evidence>
<dbReference type="InterPro" id="IPR014710">
    <property type="entry name" value="RmlC-like_jellyroll"/>
</dbReference>
<dbReference type="Pfam" id="PF00908">
    <property type="entry name" value="dTDP_sugar_isom"/>
    <property type="match status" value="1"/>
</dbReference>
<proteinExistence type="inferred from homology"/>
<dbReference type="NCBIfam" id="TIGR01221">
    <property type="entry name" value="rmlC"/>
    <property type="match status" value="1"/>
</dbReference>
<evidence type="ECO:0000256" key="2">
    <source>
        <dbReference type="ARBA" id="ARBA00001997"/>
    </source>
</evidence>
<organism evidence="6 7">
    <name type="scientific">Sphingomonas rustica</name>
    <dbReference type="NCBI Taxonomy" id="3103142"/>
    <lineage>
        <taxon>Bacteria</taxon>
        <taxon>Pseudomonadati</taxon>
        <taxon>Pseudomonadota</taxon>
        <taxon>Alphaproteobacteria</taxon>
        <taxon>Sphingomonadales</taxon>
        <taxon>Sphingomonadaceae</taxon>
        <taxon>Sphingomonas</taxon>
    </lineage>
</organism>
<evidence type="ECO:0000313" key="7">
    <source>
        <dbReference type="Proteomes" id="UP001427805"/>
    </source>
</evidence>
<keyword evidence="7" id="KW-1185">Reference proteome</keyword>
<protein>
    <recommendedName>
        <fullName evidence="4 5">dTDP-4-dehydrorhamnose 3,5-epimerase</fullName>
        <ecNumber evidence="3 5">5.1.3.13</ecNumber>
    </recommendedName>
    <alternativeName>
        <fullName evidence="5">Thymidine diphospho-4-keto-rhamnose 3,5-epimerase</fullName>
    </alternativeName>
</protein>
<dbReference type="SUPFAM" id="SSF51182">
    <property type="entry name" value="RmlC-like cupins"/>
    <property type="match status" value="1"/>
</dbReference>
<comment type="similarity">
    <text evidence="5">Belongs to the dTDP-4-dehydrorhamnose 3,5-epimerase family.</text>
</comment>
<sequence length="203" mass="23131">MKDEVFGVVTDLTATPPIQLIRRHRHADRRGWLVETYNRDDFVELGITTGFVRDIHSTSQACFTLRGLHFQASPHAEKKLIRCVRGRIFDVVVDIRKGSPTYGKWIGTELAEHDGHQLYVPEGFAHGYLSLEPGCEVTYKSSGDYRPEFEGGLAWDDPDLGIHWPMPEGFRPIISERDGMHPPFAHFESPFEYDGRPLALVVR</sequence>
<gene>
    <name evidence="6" type="primary">rfbC</name>
    <name evidence="6" type="ORF">TPR58_02650</name>
</gene>
<comment type="function">
    <text evidence="2 5">Catalyzes the epimerization of the C3' and C5'positions of dTDP-6-deoxy-D-xylo-4-hexulose, forming dTDP-6-deoxy-L-lyxo-4-hexulose.</text>
</comment>
<keyword evidence="5 6" id="KW-0413">Isomerase</keyword>
<dbReference type="RefSeq" id="WP_346245043.1">
    <property type="nucleotide sequence ID" value="NZ_JBDIZK010000001.1"/>
</dbReference>
<comment type="pathway">
    <text evidence="5">Carbohydrate biosynthesis; dTDP-L-rhamnose biosynthesis.</text>
</comment>
<name>A0ABV0B4U6_9SPHN</name>
<evidence type="ECO:0000256" key="3">
    <source>
        <dbReference type="ARBA" id="ARBA00012098"/>
    </source>
</evidence>
<accession>A0ABV0B4U6</accession>
<reference evidence="6 7" key="1">
    <citation type="submission" date="2024-05" db="EMBL/GenBank/DDBJ databases">
        <title>Sphingomonas sp. HF-S3 16S ribosomal RNA gene Genome sequencing and assembly.</title>
        <authorList>
            <person name="Lee H."/>
        </authorList>
    </citation>
    <scope>NUCLEOTIDE SEQUENCE [LARGE SCALE GENOMIC DNA]</scope>
    <source>
        <strain evidence="6 7">HF-S3</strain>
    </source>
</reference>